<evidence type="ECO:0000256" key="10">
    <source>
        <dbReference type="ARBA" id="ARBA00047409"/>
    </source>
</evidence>
<dbReference type="OrthoDB" id="9813296at2"/>
<evidence type="ECO:0000256" key="1">
    <source>
        <dbReference type="ARBA" id="ARBA00012423"/>
    </source>
</evidence>
<organism evidence="13 14">
    <name type="scientific">Paenirhodobacter populi</name>
    <dbReference type="NCBI Taxonomy" id="2306993"/>
    <lineage>
        <taxon>Bacteria</taxon>
        <taxon>Pseudomonadati</taxon>
        <taxon>Pseudomonadota</taxon>
        <taxon>Alphaproteobacteria</taxon>
        <taxon>Rhodobacterales</taxon>
        <taxon>Rhodobacter group</taxon>
        <taxon>Paenirhodobacter</taxon>
    </lineage>
</organism>
<evidence type="ECO:0000313" key="13">
    <source>
        <dbReference type="EMBL" id="RWR31995.1"/>
    </source>
</evidence>
<dbReference type="AlphaFoldDB" id="A0A443KGW2"/>
<evidence type="ECO:0000256" key="2">
    <source>
        <dbReference type="ARBA" id="ARBA00022801"/>
    </source>
</evidence>
<reference evidence="13 14" key="2">
    <citation type="submission" date="2019-01" db="EMBL/GenBank/DDBJ databases">
        <authorList>
            <person name="Li Y."/>
        </authorList>
    </citation>
    <scope>NUCLEOTIDE SEQUENCE [LARGE SCALE GENOMIC DNA]</scope>
    <source>
        <strain evidence="13 14">D19-10-3-21</strain>
    </source>
</reference>
<dbReference type="GO" id="GO:0008474">
    <property type="term" value="F:palmitoyl-(protein) hydrolase activity"/>
    <property type="evidence" value="ECO:0007669"/>
    <property type="project" value="UniProtKB-EC"/>
</dbReference>
<dbReference type="GO" id="GO:0102390">
    <property type="term" value="F:mycophenolic acid acyl-glucuronide esterase activity"/>
    <property type="evidence" value="ECO:0007669"/>
    <property type="project" value="UniProtKB-EC"/>
</dbReference>
<dbReference type="InterPro" id="IPR052382">
    <property type="entry name" value="ABHD10_acyl-thioesterase"/>
</dbReference>
<dbReference type="InterPro" id="IPR022742">
    <property type="entry name" value="Hydrolase_4"/>
</dbReference>
<keyword evidence="2 13" id="KW-0378">Hydrolase</keyword>
<evidence type="ECO:0000256" key="7">
    <source>
        <dbReference type="ARBA" id="ARBA00042645"/>
    </source>
</evidence>
<comment type="caution">
    <text evidence="13">The sequence shown here is derived from an EMBL/GenBank/DDBJ whole genome shotgun (WGS) entry which is preliminary data.</text>
</comment>
<comment type="catalytic activity">
    <reaction evidence="11">
        <text>mycophenolic acid O-acyl-beta-D-glucuronide + H2O = mycophenolate + D-glucuronate + H(+)</text>
        <dbReference type="Rhea" id="RHEA:34179"/>
        <dbReference type="ChEBI" id="CHEBI:15377"/>
        <dbReference type="ChEBI" id="CHEBI:15378"/>
        <dbReference type="ChEBI" id="CHEBI:58720"/>
        <dbReference type="ChEBI" id="CHEBI:62932"/>
        <dbReference type="ChEBI" id="CHEBI:66982"/>
        <dbReference type="EC" id="3.1.1.93"/>
    </reaction>
    <physiologicalReaction direction="left-to-right" evidence="11">
        <dbReference type="Rhea" id="RHEA:34180"/>
    </physiologicalReaction>
</comment>
<evidence type="ECO:0000256" key="6">
    <source>
        <dbReference type="ARBA" id="ARBA00041520"/>
    </source>
</evidence>
<feature type="domain" description="Serine aminopeptidase S33" evidence="12">
    <location>
        <begin position="25"/>
        <end position="145"/>
    </location>
</feature>
<evidence type="ECO:0000256" key="8">
    <source>
        <dbReference type="ARBA" id="ARBA00042704"/>
    </source>
</evidence>
<dbReference type="InterPro" id="IPR000073">
    <property type="entry name" value="AB_hydrolase_1"/>
</dbReference>
<dbReference type="EMBL" id="SAUX01000002">
    <property type="protein sequence ID" value="RWR31995.1"/>
    <property type="molecule type" value="Genomic_DNA"/>
</dbReference>
<dbReference type="PANTHER" id="PTHR16138">
    <property type="entry name" value="MYCOPHENOLIC ACID ACYL-GLUCURONIDE ESTERASE, MITOCHONDRIAL"/>
    <property type="match status" value="1"/>
</dbReference>
<dbReference type="Gene3D" id="3.40.50.1820">
    <property type="entry name" value="alpha/beta hydrolase"/>
    <property type="match status" value="1"/>
</dbReference>
<evidence type="ECO:0000259" key="12">
    <source>
        <dbReference type="Pfam" id="PF12146"/>
    </source>
</evidence>
<dbReference type="PANTHER" id="PTHR16138:SF7">
    <property type="entry name" value="PALMITOYL-PROTEIN THIOESTERASE ABHD10, MITOCHONDRIAL"/>
    <property type="match status" value="1"/>
</dbReference>
<gene>
    <name evidence="13" type="ORF">D2T31_03290</name>
</gene>
<dbReference type="Pfam" id="PF12146">
    <property type="entry name" value="Hydrolase_4"/>
    <property type="match status" value="1"/>
</dbReference>
<proteinExistence type="predicted"/>
<dbReference type="EC" id="3.1.2.22" evidence="1"/>
<reference evidence="13 14" key="1">
    <citation type="submission" date="2019-01" db="EMBL/GenBank/DDBJ databases">
        <title>Sinorhodobacter populi sp. nov. isolated from the symptomatic bark tissue of Populus euramericana canker.</title>
        <authorList>
            <person name="Xu G."/>
        </authorList>
    </citation>
    <scope>NUCLEOTIDE SEQUENCE [LARGE SCALE GENOMIC DNA]</scope>
    <source>
        <strain evidence="13 14">D19-10-3-21</strain>
    </source>
</reference>
<dbReference type="PRINTS" id="PR00111">
    <property type="entry name" value="ABHYDROLASE"/>
</dbReference>
<name>A0A443KGW2_9RHOB</name>
<evidence type="ECO:0000256" key="9">
    <source>
        <dbReference type="ARBA" id="ARBA00046047"/>
    </source>
</evidence>
<dbReference type="InterPro" id="IPR029058">
    <property type="entry name" value="AB_hydrolase_fold"/>
</dbReference>
<accession>A0A443KGW2</accession>
<comment type="catalytic activity">
    <reaction evidence="10">
        <text>S-hexadecanoyl-L-cysteinyl-[protein] + H2O = L-cysteinyl-[protein] + hexadecanoate + H(+)</text>
        <dbReference type="Rhea" id="RHEA:19233"/>
        <dbReference type="Rhea" id="RHEA-COMP:10131"/>
        <dbReference type="Rhea" id="RHEA-COMP:11032"/>
        <dbReference type="ChEBI" id="CHEBI:7896"/>
        <dbReference type="ChEBI" id="CHEBI:15377"/>
        <dbReference type="ChEBI" id="CHEBI:15378"/>
        <dbReference type="ChEBI" id="CHEBI:29950"/>
        <dbReference type="ChEBI" id="CHEBI:74151"/>
        <dbReference type="EC" id="3.1.2.22"/>
    </reaction>
    <physiologicalReaction direction="left-to-right" evidence="10">
        <dbReference type="Rhea" id="RHEA:19234"/>
    </physiologicalReaction>
</comment>
<evidence type="ECO:0000256" key="11">
    <source>
        <dbReference type="ARBA" id="ARBA00047972"/>
    </source>
</evidence>
<evidence type="ECO:0000256" key="3">
    <source>
        <dbReference type="ARBA" id="ARBA00022946"/>
    </source>
</evidence>
<evidence type="ECO:0000256" key="5">
    <source>
        <dbReference type="ARBA" id="ARBA00039314"/>
    </source>
</evidence>
<keyword evidence="3" id="KW-0809">Transit peptide</keyword>
<comment type="function">
    <text evidence="9">Acts as an acyl-protein thioesterase that hydrolyzes fatty acids from acylated residues in proteins. Regulates the mitochondrial S-depalmitoylation of the nucleophilic active site residue of peroxiredoxin-5/PRDX5, a key antioxidant protein, therefore modulating mitochondrial antioxidant ability. Also catalyzes the deglucuronidation of mycophenolic acid acyl-glucuronide, an active metabolite of the immunosuppressant drug mycophenolate.</text>
</comment>
<protein>
    <recommendedName>
        <fullName evidence="5">Palmitoyl-protein thioesterase ABHD10, mitochondrial</fullName>
        <ecNumber evidence="4">3.1.1.93</ecNumber>
        <ecNumber evidence="1">3.1.2.22</ecNumber>
    </recommendedName>
    <alternativeName>
        <fullName evidence="7">Acyl-protein thioesterase ABHD10</fullName>
    </alternativeName>
    <alternativeName>
        <fullName evidence="8">Alpha/beta hydrolase domain-containing protein 10</fullName>
    </alternativeName>
    <alternativeName>
        <fullName evidence="6">Mycophenolic acid acyl-glucuronide esterase, mitochondrial</fullName>
    </alternativeName>
</protein>
<dbReference type="SUPFAM" id="SSF53474">
    <property type="entry name" value="alpha/beta-Hydrolases"/>
    <property type="match status" value="1"/>
</dbReference>
<dbReference type="RefSeq" id="WP_128236061.1">
    <property type="nucleotide sequence ID" value="NZ_SAUX01000002.1"/>
</dbReference>
<evidence type="ECO:0000313" key="14">
    <source>
        <dbReference type="Proteomes" id="UP000285295"/>
    </source>
</evidence>
<evidence type="ECO:0000256" key="4">
    <source>
        <dbReference type="ARBA" id="ARBA00039132"/>
    </source>
</evidence>
<sequence length="248" mass="26874">MTDFITTPEGRRIAVSRQDGQGPGIVFLHGLKSDMEGTKAVELAQWAQARGQAFLRYDCSGHGKSDGRFEDGAIGDWFEDARAAIRACTTGPQVLVGSSMGGWLALLIARENPELVAGLVTIAAAPDFTEDGFWAGFSPIQRAALEAQGYVDLPSEYGEPYRISRRLIEEGRDRLVLRSPLRLPFPVRLLQGTADTSVPVATALRLFDHAEGDDIRLTLVKGADHRFSTPDNLAQIEAAVAEVLARIG</sequence>
<dbReference type="Proteomes" id="UP000285295">
    <property type="component" value="Unassembled WGS sequence"/>
</dbReference>
<dbReference type="EC" id="3.1.1.93" evidence="4"/>